<dbReference type="RefSeq" id="WP_080066407.1">
    <property type="nucleotide sequence ID" value="NZ_MZGX01000033.1"/>
</dbReference>
<evidence type="ECO:0000259" key="8">
    <source>
        <dbReference type="Pfam" id="PF00275"/>
    </source>
</evidence>
<protein>
    <recommendedName>
        <fullName evidence="7">3-phosphoshikimate 1-carboxyvinyltransferase</fullName>
        <ecNumber evidence="7">2.5.1.19</ecNumber>
    </recommendedName>
    <alternativeName>
        <fullName evidence="7">5-enolpyruvylshikimate-3-phosphate synthase</fullName>
        <shortName evidence="7">EPSP synthase</shortName>
        <shortName evidence="7">EPSPS</shortName>
    </alternativeName>
</protein>
<keyword evidence="4 7" id="KW-0808">Transferase</keyword>
<dbReference type="GO" id="GO:0009423">
    <property type="term" value="P:chorismate biosynthetic process"/>
    <property type="evidence" value="ECO:0007669"/>
    <property type="project" value="UniProtKB-UniRule"/>
</dbReference>
<comment type="subcellular location">
    <subcellularLocation>
        <location evidence="7">Cytoplasm</location>
    </subcellularLocation>
</comment>
<feature type="domain" description="Enolpyruvate transferase" evidence="8">
    <location>
        <begin position="7"/>
        <end position="411"/>
    </location>
</feature>
<accession>A0A1V4SFV3</accession>
<feature type="binding site" evidence="7">
    <location>
        <position position="21"/>
    </location>
    <ligand>
        <name>3-phosphoshikimate</name>
        <dbReference type="ChEBI" id="CHEBI:145989"/>
    </ligand>
</feature>
<dbReference type="GO" id="GO:0003866">
    <property type="term" value="F:3-phosphoshikimate 1-carboxyvinyltransferase activity"/>
    <property type="evidence" value="ECO:0007669"/>
    <property type="project" value="UniProtKB-UniRule"/>
</dbReference>
<evidence type="ECO:0000256" key="1">
    <source>
        <dbReference type="ARBA" id="ARBA00004811"/>
    </source>
</evidence>
<evidence type="ECO:0000256" key="4">
    <source>
        <dbReference type="ARBA" id="ARBA00022679"/>
    </source>
</evidence>
<keyword evidence="3 7" id="KW-0028">Amino-acid biosynthesis</keyword>
<evidence type="ECO:0000256" key="7">
    <source>
        <dbReference type="HAMAP-Rule" id="MF_00210"/>
    </source>
</evidence>
<comment type="catalytic activity">
    <reaction evidence="6">
        <text>3-phosphoshikimate + phosphoenolpyruvate = 5-O-(1-carboxyvinyl)-3-phosphoshikimate + phosphate</text>
        <dbReference type="Rhea" id="RHEA:21256"/>
        <dbReference type="ChEBI" id="CHEBI:43474"/>
        <dbReference type="ChEBI" id="CHEBI:57701"/>
        <dbReference type="ChEBI" id="CHEBI:58702"/>
        <dbReference type="ChEBI" id="CHEBI:145989"/>
        <dbReference type="EC" id="2.5.1.19"/>
    </reaction>
    <physiologicalReaction direction="left-to-right" evidence="6">
        <dbReference type="Rhea" id="RHEA:21257"/>
    </physiologicalReaction>
</comment>
<dbReference type="InterPro" id="IPR023193">
    <property type="entry name" value="EPSP_synthase_CS"/>
</dbReference>
<dbReference type="UniPathway" id="UPA00053">
    <property type="reaction ID" value="UER00089"/>
</dbReference>
<dbReference type="AlphaFoldDB" id="A0A1V4SFV3"/>
<evidence type="ECO:0000313" key="9">
    <source>
        <dbReference type="EMBL" id="OPX42157.1"/>
    </source>
</evidence>
<dbReference type="EMBL" id="MZGX01000033">
    <property type="protein sequence ID" value="OPX42157.1"/>
    <property type="molecule type" value="Genomic_DNA"/>
</dbReference>
<dbReference type="Gene3D" id="3.65.10.10">
    <property type="entry name" value="Enolpyruvate transferase domain"/>
    <property type="match status" value="2"/>
</dbReference>
<dbReference type="PANTHER" id="PTHR21090:SF5">
    <property type="entry name" value="PENTAFUNCTIONAL AROM POLYPEPTIDE"/>
    <property type="match status" value="1"/>
</dbReference>
<feature type="binding site" evidence="7">
    <location>
        <position position="336"/>
    </location>
    <ligand>
        <name>phosphoenolpyruvate</name>
        <dbReference type="ChEBI" id="CHEBI:58702"/>
    </ligand>
</feature>
<feature type="binding site" evidence="7">
    <location>
        <position position="377"/>
    </location>
    <ligand>
        <name>phosphoenolpyruvate</name>
        <dbReference type="ChEBI" id="CHEBI:58702"/>
    </ligand>
</feature>
<dbReference type="InterPro" id="IPR006264">
    <property type="entry name" value="EPSP_synthase"/>
</dbReference>
<comment type="function">
    <text evidence="7">Catalyzes the transfer of the enolpyruvyl moiety of phosphoenolpyruvate (PEP) to the 5-hydroxyl of shikimate-3-phosphate (S3P) to produce enolpyruvyl shikimate-3-phosphate and inorganic phosphate.</text>
</comment>
<dbReference type="GO" id="GO:0009073">
    <property type="term" value="P:aromatic amino acid family biosynthetic process"/>
    <property type="evidence" value="ECO:0007669"/>
    <property type="project" value="UniProtKB-KW"/>
</dbReference>
<feature type="active site" description="Proton acceptor" evidence="7">
    <location>
        <position position="305"/>
    </location>
</feature>
<comment type="caution">
    <text evidence="7">Lacks conserved residue(s) required for the propagation of feature annotation.</text>
</comment>
<evidence type="ECO:0000256" key="6">
    <source>
        <dbReference type="ARBA" id="ARBA00044633"/>
    </source>
</evidence>
<reference evidence="9 10" key="1">
    <citation type="submission" date="2017-03" db="EMBL/GenBank/DDBJ databases">
        <title>Genome sequence of Clostridium hungatei DSM 14427.</title>
        <authorList>
            <person name="Poehlein A."/>
            <person name="Daniel R."/>
        </authorList>
    </citation>
    <scope>NUCLEOTIDE SEQUENCE [LARGE SCALE GENOMIC DNA]</scope>
    <source>
        <strain evidence="9 10">DSM 14427</strain>
    </source>
</reference>
<dbReference type="GO" id="GO:0008652">
    <property type="term" value="P:amino acid biosynthetic process"/>
    <property type="evidence" value="ECO:0007669"/>
    <property type="project" value="UniProtKB-KW"/>
</dbReference>
<name>A0A1V4SFV3_RUMHU</name>
<dbReference type="OrthoDB" id="9809920at2"/>
<dbReference type="InterPro" id="IPR036968">
    <property type="entry name" value="Enolpyruvate_Tfrase_sf"/>
</dbReference>
<feature type="binding site" evidence="7">
    <location>
        <position position="328"/>
    </location>
    <ligand>
        <name>3-phosphoshikimate</name>
        <dbReference type="ChEBI" id="CHEBI:145989"/>
    </ligand>
</feature>
<dbReference type="SUPFAM" id="SSF55205">
    <property type="entry name" value="EPT/RTPC-like"/>
    <property type="match status" value="1"/>
</dbReference>
<dbReference type="STRING" id="48256.CLHUN_39440"/>
<evidence type="ECO:0000256" key="3">
    <source>
        <dbReference type="ARBA" id="ARBA00022605"/>
    </source>
</evidence>
<organism evidence="9 10">
    <name type="scientific">Ruminiclostridium hungatei</name>
    <name type="common">Clostridium hungatei</name>
    <dbReference type="NCBI Taxonomy" id="48256"/>
    <lineage>
        <taxon>Bacteria</taxon>
        <taxon>Bacillati</taxon>
        <taxon>Bacillota</taxon>
        <taxon>Clostridia</taxon>
        <taxon>Eubacteriales</taxon>
        <taxon>Oscillospiraceae</taxon>
        <taxon>Ruminiclostridium</taxon>
    </lineage>
</organism>
<keyword evidence="7" id="KW-0963">Cytoplasm</keyword>
<dbReference type="InterPro" id="IPR013792">
    <property type="entry name" value="RNA3'P_cycl/enolpyr_Trfase_a/b"/>
</dbReference>
<keyword evidence="10" id="KW-1185">Reference proteome</keyword>
<comment type="caution">
    <text evidence="9">The sequence shown here is derived from an EMBL/GenBank/DDBJ whole genome shotgun (WGS) entry which is preliminary data.</text>
</comment>
<feature type="binding site" evidence="7">
    <location>
        <position position="20"/>
    </location>
    <ligand>
        <name>3-phosphoshikimate</name>
        <dbReference type="ChEBI" id="CHEBI:145989"/>
    </ligand>
</feature>
<proteinExistence type="inferred from homology"/>
<dbReference type="Pfam" id="PF00275">
    <property type="entry name" value="EPSP_synthase"/>
    <property type="match status" value="1"/>
</dbReference>
<dbReference type="PANTHER" id="PTHR21090">
    <property type="entry name" value="AROM/DEHYDROQUINATE SYNTHASE"/>
    <property type="match status" value="1"/>
</dbReference>
<evidence type="ECO:0000313" key="10">
    <source>
        <dbReference type="Proteomes" id="UP000191554"/>
    </source>
</evidence>
<dbReference type="HAMAP" id="MF_00210">
    <property type="entry name" value="EPSP_synth"/>
    <property type="match status" value="1"/>
</dbReference>
<feature type="binding site" evidence="7">
    <location>
        <position position="163"/>
    </location>
    <ligand>
        <name>3-phosphoshikimate</name>
        <dbReference type="ChEBI" id="CHEBI:145989"/>
    </ligand>
</feature>
<dbReference type="NCBIfam" id="TIGR01356">
    <property type="entry name" value="aroA"/>
    <property type="match status" value="1"/>
</dbReference>
<dbReference type="PIRSF" id="PIRSF000505">
    <property type="entry name" value="EPSPS"/>
    <property type="match status" value="1"/>
</dbReference>
<feature type="binding site" evidence="7">
    <location>
        <position position="164"/>
    </location>
    <ligand>
        <name>3-phosphoshikimate</name>
        <dbReference type="ChEBI" id="CHEBI:145989"/>
    </ligand>
</feature>
<feature type="binding site" evidence="7">
    <location>
        <position position="20"/>
    </location>
    <ligand>
        <name>phosphoenolpyruvate</name>
        <dbReference type="ChEBI" id="CHEBI:58702"/>
    </ligand>
</feature>
<keyword evidence="5 7" id="KW-0057">Aromatic amino acid biosynthesis</keyword>
<dbReference type="PROSITE" id="PS00885">
    <property type="entry name" value="EPSP_SYNTHASE_2"/>
    <property type="match status" value="1"/>
</dbReference>
<dbReference type="GO" id="GO:0005737">
    <property type="term" value="C:cytoplasm"/>
    <property type="evidence" value="ECO:0007669"/>
    <property type="project" value="UniProtKB-SubCell"/>
</dbReference>
<dbReference type="Proteomes" id="UP000191554">
    <property type="component" value="Unassembled WGS sequence"/>
</dbReference>
<evidence type="ECO:0000256" key="2">
    <source>
        <dbReference type="ARBA" id="ARBA00009948"/>
    </source>
</evidence>
<gene>
    <name evidence="7 9" type="primary">aroA</name>
    <name evidence="9" type="ORF">CLHUN_39440</name>
</gene>
<feature type="binding site" evidence="7">
    <location>
        <position position="332"/>
    </location>
    <ligand>
        <name>3-phosphoshikimate</name>
        <dbReference type="ChEBI" id="CHEBI:145989"/>
    </ligand>
</feature>
<dbReference type="EC" id="2.5.1.19" evidence="7"/>
<dbReference type="CDD" id="cd01556">
    <property type="entry name" value="EPSP_synthase"/>
    <property type="match status" value="1"/>
</dbReference>
<feature type="binding site" evidence="7">
    <location>
        <position position="165"/>
    </location>
    <ligand>
        <name>phosphoenolpyruvate</name>
        <dbReference type="ChEBI" id="CHEBI:58702"/>
    </ligand>
</feature>
<comment type="similarity">
    <text evidence="2 7">Belongs to the EPSP synthase family.</text>
</comment>
<evidence type="ECO:0000256" key="5">
    <source>
        <dbReference type="ARBA" id="ARBA00023141"/>
    </source>
</evidence>
<feature type="binding site" evidence="7">
    <location>
        <position position="25"/>
    </location>
    <ligand>
        <name>3-phosphoshikimate</name>
        <dbReference type="ChEBI" id="CHEBI:145989"/>
    </ligand>
</feature>
<feature type="binding site" evidence="7">
    <location>
        <position position="165"/>
    </location>
    <ligand>
        <name>3-phosphoshikimate</name>
        <dbReference type="ChEBI" id="CHEBI:145989"/>
    </ligand>
</feature>
<dbReference type="InterPro" id="IPR001986">
    <property type="entry name" value="Enolpyruvate_Tfrase_dom"/>
</dbReference>
<feature type="binding site" evidence="7">
    <location>
        <position position="305"/>
    </location>
    <ligand>
        <name>3-phosphoshikimate</name>
        <dbReference type="ChEBI" id="CHEBI:145989"/>
    </ligand>
</feature>
<comment type="pathway">
    <text evidence="1 7">Metabolic intermediate biosynthesis; chorismate biosynthesis; chorismate from D-erythrose 4-phosphate and phosphoenolpyruvate: step 6/7.</text>
</comment>
<sequence length="424" mass="45847">MILKVRPSEVAGEVGIPGSKSHTIRSMFFAGLAEGQSTIRNPLISSDSISAVNLCKAFGASYELFENKYTVNGIAGQPDVPENIIDVGNSGTSLRLGLMTAALAPGYSVFTGDYQIRRRQIGPLVKAINNLGGEAFTTRGNESAPVVVRGRAKGGFTTLDAVTSQYLSSILLNAPLLEYDTHIEVTRLNEVPYVEITLWWLDKLGIRYKHQNMKEFIIPGQQKYSGFDCTIPGDFSSATFFMVLAAISGQQIRLNNLDMSDPQGDKLVLSILEDMGAVVSCNEDSVIIEGRNLKGRTIDMNSIPDALPAMAVAGCFAQGETRLVNVPQARLKETDRISVMCRELSKMGADIEELPDGLIIRESSLKGCKVCGHDDHRVVMSLAVAGLRAQGETAIDTAEAMNVTFPGFVDHIVKCGGNMHLAEE</sequence>
<feature type="binding site" evidence="7">
    <location>
        <position position="119"/>
    </location>
    <ligand>
        <name>phosphoenolpyruvate</name>
        <dbReference type="ChEBI" id="CHEBI:58702"/>
    </ligand>
</feature>
<feature type="binding site" evidence="7">
    <location>
        <position position="91"/>
    </location>
    <ligand>
        <name>phosphoenolpyruvate</name>
        <dbReference type="ChEBI" id="CHEBI:58702"/>
    </ligand>
</feature>
<comment type="subunit">
    <text evidence="7">Monomer.</text>
</comment>